<sequence length="403" mass="42706">MFTVFSTLAAILAFSGVPLSGRVVDQNDQPVDGAVVKISVGRPRTGPALTCPSCYVDCGKFVLTDADGKFHFEGVSSDLFFGLTAGALGYQGALARDVDPLEPDLTLRIAKLDDVDPGETLAGKVVDLQGNAISGAMITVGTTHYLDGSLTGPGRQITPATVTDADGQFALTVRAAIRSTTLKVRVPGFAPQDVVGMQRGRTGQVIQMGPGGSLMGRMLLDGKPVSGMKLGLVQMDRRIGNVVTPDEIVTAADGMFRWDNLPPAADYAIYSQFEQLSDAALAVSIVTVPADGELADLGEIAAQKSHGLKIQIVMSDGAEVPEGSFCYLTRSKAAHSAKEPLSSTSLQSVAFDGLATEVVEIGVRIPNYEIESSDPPSQIDLNGRLQRWSDHDETIVIQMRKRR</sequence>
<keyword evidence="1" id="KW-0812">Transmembrane</keyword>
<evidence type="ECO:0000313" key="1">
    <source>
        <dbReference type="EMBL" id="TWU41081.1"/>
    </source>
</evidence>
<evidence type="ECO:0000313" key="2">
    <source>
        <dbReference type="Proteomes" id="UP000319143"/>
    </source>
</evidence>
<keyword evidence="1" id="KW-0472">Membrane</keyword>
<accession>A0A5C6E058</accession>
<dbReference type="AlphaFoldDB" id="A0A5C6E058"/>
<reference evidence="1 2" key="1">
    <citation type="submission" date="2019-02" db="EMBL/GenBank/DDBJ databases">
        <title>Deep-cultivation of Planctomycetes and their phenomic and genomic characterization uncovers novel biology.</title>
        <authorList>
            <person name="Wiegand S."/>
            <person name="Jogler M."/>
            <person name="Boedeker C."/>
            <person name="Pinto D."/>
            <person name="Vollmers J."/>
            <person name="Rivas-Marin E."/>
            <person name="Kohn T."/>
            <person name="Peeters S.H."/>
            <person name="Heuer A."/>
            <person name="Rast P."/>
            <person name="Oberbeckmann S."/>
            <person name="Bunk B."/>
            <person name="Jeske O."/>
            <person name="Meyerdierks A."/>
            <person name="Storesund J.E."/>
            <person name="Kallscheuer N."/>
            <person name="Luecker S."/>
            <person name="Lage O.M."/>
            <person name="Pohl T."/>
            <person name="Merkel B.J."/>
            <person name="Hornburger P."/>
            <person name="Mueller R.-W."/>
            <person name="Bruemmer F."/>
            <person name="Labrenz M."/>
            <person name="Spormann A.M."/>
            <person name="Op Den Camp H."/>
            <person name="Overmann J."/>
            <person name="Amann R."/>
            <person name="Jetten M.S.M."/>
            <person name="Mascher T."/>
            <person name="Medema M.H."/>
            <person name="Devos D.P."/>
            <person name="Kaster A.-K."/>
            <person name="Ovreas L."/>
            <person name="Rohde M."/>
            <person name="Galperin M.Y."/>
            <person name="Jogler C."/>
        </authorList>
    </citation>
    <scope>NUCLEOTIDE SEQUENCE [LARGE SCALE GENOMIC DNA]</scope>
    <source>
        <strain evidence="1 2">Poly41</strain>
    </source>
</reference>
<dbReference type="OrthoDB" id="280776at2"/>
<dbReference type="Gene3D" id="2.60.40.1120">
    <property type="entry name" value="Carboxypeptidase-like, regulatory domain"/>
    <property type="match status" value="1"/>
</dbReference>
<dbReference type="InterPro" id="IPR008969">
    <property type="entry name" value="CarboxyPept-like_regulatory"/>
</dbReference>
<dbReference type="EMBL" id="SJPV01000002">
    <property type="protein sequence ID" value="TWU41081.1"/>
    <property type="molecule type" value="Genomic_DNA"/>
</dbReference>
<proteinExistence type="predicted"/>
<protein>
    <submittedName>
        <fullName evidence="1">Nickel uptake substrate-specific transmembrane region</fullName>
    </submittedName>
</protein>
<dbReference type="SUPFAM" id="SSF49464">
    <property type="entry name" value="Carboxypeptidase regulatory domain-like"/>
    <property type="match status" value="2"/>
</dbReference>
<dbReference type="Proteomes" id="UP000319143">
    <property type="component" value="Unassembled WGS sequence"/>
</dbReference>
<name>A0A5C6E058_9BACT</name>
<gene>
    <name evidence="1" type="ORF">Poly41_19180</name>
</gene>
<keyword evidence="2" id="KW-1185">Reference proteome</keyword>
<dbReference type="RefSeq" id="WP_146525575.1">
    <property type="nucleotide sequence ID" value="NZ_SJPV01000002.1"/>
</dbReference>
<organism evidence="1 2">
    <name type="scientific">Novipirellula artificiosorum</name>
    <dbReference type="NCBI Taxonomy" id="2528016"/>
    <lineage>
        <taxon>Bacteria</taxon>
        <taxon>Pseudomonadati</taxon>
        <taxon>Planctomycetota</taxon>
        <taxon>Planctomycetia</taxon>
        <taxon>Pirellulales</taxon>
        <taxon>Pirellulaceae</taxon>
        <taxon>Novipirellula</taxon>
    </lineage>
</organism>
<comment type="caution">
    <text evidence="1">The sequence shown here is derived from an EMBL/GenBank/DDBJ whole genome shotgun (WGS) entry which is preliminary data.</text>
</comment>